<proteinExistence type="predicted"/>
<feature type="compositionally biased region" description="Basic and acidic residues" evidence="1">
    <location>
        <begin position="56"/>
        <end position="73"/>
    </location>
</feature>
<dbReference type="AlphaFoldDB" id="A0AAW1YUS4"/>
<name>A0AAW1YUS4_CULAL</name>
<dbReference type="EMBL" id="JAWDJR010000024">
    <property type="protein sequence ID" value="KAK9952830.1"/>
    <property type="molecule type" value="Genomic_DNA"/>
</dbReference>
<reference evidence="2 3" key="1">
    <citation type="submission" date="2024-05" db="EMBL/GenBank/DDBJ databases">
        <title>A high-quality chromosomal-level genome assembly of Topmouth culter (Culter alburnus).</title>
        <authorList>
            <person name="Zhao H."/>
        </authorList>
    </citation>
    <scope>NUCLEOTIDE SEQUENCE [LARGE SCALE GENOMIC DNA]</scope>
    <source>
        <strain evidence="2">CATC2023</strain>
        <tissue evidence="2">Muscle</tissue>
    </source>
</reference>
<protein>
    <submittedName>
        <fullName evidence="2">Uncharacterized protein</fullName>
    </submittedName>
</protein>
<keyword evidence="3" id="KW-1185">Reference proteome</keyword>
<organism evidence="2 3">
    <name type="scientific">Culter alburnus</name>
    <name type="common">Topmouth culter</name>
    <dbReference type="NCBI Taxonomy" id="194366"/>
    <lineage>
        <taxon>Eukaryota</taxon>
        <taxon>Metazoa</taxon>
        <taxon>Chordata</taxon>
        <taxon>Craniata</taxon>
        <taxon>Vertebrata</taxon>
        <taxon>Euteleostomi</taxon>
        <taxon>Actinopterygii</taxon>
        <taxon>Neopterygii</taxon>
        <taxon>Teleostei</taxon>
        <taxon>Ostariophysi</taxon>
        <taxon>Cypriniformes</taxon>
        <taxon>Xenocyprididae</taxon>
        <taxon>Xenocypridinae</taxon>
        <taxon>Culter</taxon>
    </lineage>
</organism>
<evidence type="ECO:0000256" key="1">
    <source>
        <dbReference type="SAM" id="MobiDB-lite"/>
    </source>
</evidence>
<feature type="compositionally biased region" description="Basic residues" evidence="1">
    <location>
        <begin position="134"/>
        <end position="144"/>
    </location>
</feature>
<feature type="region of interest" description="Disordered" evidence="1">
    <location>
        <begin position="39"/>
        <end position="73"/>
    </location>
</feature>
<accession>A0AAW1YUS4</accession>
<sequence>MVRLVFRPYTQVGRPICTSGPLRASTRVSPGFALPRHSSPSFGYHRARSCSTSPAVRERRAGGAPRSGERGSHLDRRAPAFTFIAPWGLVRHPLTRARVGWVADLTADLGRLLYEGRSPPWRRGAFGDGLRTVRPGRRTRRRRGAPSPPRGGEKARRTLPTAPGENGEVGAGERCKARRAGAAAEPPSPPDPSRPNRSRSRSTAAEEVRPTEAEHRPGGGPPSRGILGAPAGRTFRRVESSGRTVRTPPVYLLTVSRPLELSLQSSFQLSLTVLVRYRSRAGI</sequence>
<evidence type="ECO:0000313" key="3">
    <source>
        <dbReference type="Proteomes" id="UP001479290"/>
    </source>
</evidence>
<dbReference type="Proteomes" id="UP001479290">
    <property type="component" value="Unassembled WGS sequence"/>
</dbReference>
<feature type="compositionally biased region" description="Basic and acidic residues" evidence="1">
    <location>
        <begin position="204"/>
        <end position="217"/>
    </location>
</feature>
<evidence type="ECO:0000313" key="2">
    <source>
        <dbReference type="EMBL" id="KAK9952830.1"/>
    </source>
</evidence>
<feature type="region of interest" description="Disordered" evidence="1">
    <location>
        <begin position="116"/>
        <end position="230"/>
    </location>
</feature>
<comment type="caution">
    <text evidence="2">The sequence shown here is derived from an EMBL/GenBank/DDBJ whole genome shotgun (WGS) entry which is preliminary data.</text>
</comment>
<gene>
    <name evidence="2" type="ORF">ABG768_018636</name>
</gene>